<keyword evidence="1" id="KW-0812">Transmembrane</keyword>
<protein>
    <submittedName>
        <fullName evidence="2">Uncharacterized protein</fullName>
    </submittedName>
</protein>
<sequence>MTYQPAVTQKPAINEGHTLNQMPPIRLSENGVFLLALAILVFIFFFTRQETPVS</sequence>
<name>A0A7X0LWJ6_9BACI</name>
<dbReference type="EMBL" id="JACHGK010000013">
    <property type="protein sequence ID" value="MBB6446773.1"/>
    <property type="molecule type" value="Genomic_DNA"/>
</dbReference>
<organism evidence="2 3">
    <name type="scientific">Bacillus benzoevorans</name>
    <dbReference type="NCBI Taxonomy" id="1456"/>
    <lineage>
        <taxon>Bacteria</taxon>
        <taxon>Bacillati</taxon>
        <taxon>Bacillota</taxon>
        <taxon>Bacilli</taxon>
        <taxon>Bacillales</taxon>
        <taxon>Bacillaceae</taxon>
        <taxon>Bacillus</taxon>
    </lineage>
</organism>
<gene>
    <name evidence="2" type="ORF">HNR53_003437</name>
</gene>
<proteinExistence type="predicted"/>
<dbReference type="AlphaFoldDB" id="A0A7X0LWJ6"/>
<keyword evidence="1" id="KW-1133">Transmembrane helix</keyword>
<accession>A0A7X0LWJ6</accession>
<comment type="caution">
    <text evidence="2">The sequence shown here is derived from an EMBL/GenBank/DDBJ whole genome shotgun (WGS) entry which is preliminary data.</text>
</comment>
<keyword evidence="1" id="KW-0472">Membrane</keyword>
<evidence type="ECO:0000313" key="3">
    <source>
        <dbReference type="Proteomes" id="UP000531594"/>
    </source>
</evidence>
<feature type="transmembrane region" description="Helical" evidence="1">
    <location>
        <begin position="31"/>
        <end position="47"/>
    </location>
</feature>
<dbReference type="Proteomes" id="UP000531594">
    <property type="component" value="Unassembled WGS sequence"/>
</dbReference>
<keyword evidence="3" id="KW-1185">Reference proteome</keyword>
<evidence type="ECO:0000313" key="2">
    <source>
        <dbReference type="EMBL" id="MBB6446773.1"/>
    </source>
</evidence>
<reference evidence="2 3" key="1">
    <citation type="submission" date="2020-08" db="EMBL/GenBank/DDBJ databases">
        <title>Genomic Encyclopedia of Type Strains, Phase IV (KMG-IV): sequencing the most valuable type-strain genomes for metagenomic binning, comparative biology and taxonomic classification.</title>
        <authorList>
            <person name="Goeker M."/>
        </authorList>
    </citation>
    <scope>NUCLEOTIDE SEQUENCE [LARGE SCALE GENOMIC DNA]</scope>
    <source>
        <strain evidence="2 3">DSM 5391</strain>
    </source>
</reference>
<evidence type="ECO:0000256" key="1">
    <source>
        <dbReference type="SAM" id="Phobius"/>
    </source>
</evidence>